<gene>
    <name evidence="3" type="ORF">TRFO_27644</name>
</gene>
<proteinExistence type="predicted"/>
<reference evidence="3" key="1">
    <citation type="submission" date="2016-10" db="EMBL/GenBank/DDBJ databases">
        <authorList>
            <person name="Benchimol M."/>
            <person name="Almeida L.G."/>
            <person name="Vasconcelos A.T."/>
            <person name="Perreira-Neves A."/>
            <person name="Rosa I.A."/>
            <person name="Tasca T."/>
            <person name="Bogo M.R."/>
            <person name="de Souza W."/>
        </authorList>
    </citation>
    <scope>NUCLEOTIDE SEQUENCE [LARGE SCALE GENOMIC DNA]</scope>
    <source>
        <strain evidence="3">K</strain>
    </source>
</reference>
<organism evidence="3 4">
    <name type="scientific">Tritrichomonas foetus</name>
    <dbReference type="NCBI Taxonomy" id="1144522"/>
    <lineage>
        <taxon>Eukaryota</taxon>
        <taxon>Metamonada</taxon>
        <taxon>Parabasalia</taxon>
        <taxon>Tritrichomonadida</taxon>
        <taxon>Tritrichomonadidae</taxon>
        <taxon>Tritrichomonas</taxon>
    </lineage>
</organism>
<dbReference type="GeneID" id="94840385"/>
<feature type="region of interest" description="Disordered" evidence="2">
    <location>
        <begin position="201"/>
        <end position="236"/>
    </location>
</feature>
<feature type="coiled-coil region" evidence="1">
    <location>
        <begin position="94"/>
        <end position="200"/>
    </location>
</feature>
<dbReference type="Proteomes" id="UP000179807">
    <property type="component" value="Unassembled WGS sequence"/>
</dbReference>
<evidence type="ECO:0000313" key="4">
    <source>
        <dbReference type="Proteomes" id="UP000179807"/>
    </source>
</evidence>
<dbReference type="VEuPathDB" id="TrichDB:TRFO_27644"/>
<evidence type="ECO:0000256" key="1">
    <source>
        <dbReference type="SAM" id="Coils"/>
    </source>
</evidence>
<evidence type="ECO:0000256" key="2">
    <source>
        <dbReference type="SAM" id="MobiDB-lite"/>
    </source>
</evidence>
<dbReference type="RefSeq" id="XP_068357977.1">
    <property type="nucleotide sequence ID" value="XM_068505681.1"/>
</dbReference>
<protein>
    <submittedName>
        <fullName evidence="3">Uncharacterized protein</fullName>
    </submittedName>
</protein>
<accession>A0A1J4K095</accession>
<name>A0A1J4K095_9EUKA</name>
<comment type="caution">
    <text evidence="3">The sequence shown here is derived from an EMBL/GenBank/DDBJ whole genome shotgun (WGS) entry which is preliminary data.</text>
</comment>
<sequence length="236" mass="27838">MNYDAYMRAPITSRGDSIARAKFHRQVKNENRFNRKMRKCLFLKAGQNLSLLQSEIDYANLIREQKFSRLNQISANVAYDQKEIDYANLDKMYNDEVQNMKEKYEEKAKQFHQQVNFQYQANQSLLNEINKQAEEAETEAKFLAAKEIEFYQNAAEARFREENGNLQKQLKEAQEEIMKLQKLSDEAAIARKKIEDYKYSQNLKKPPQISPRIAELAKQQKKKPAHRSTGFPRPNF</sequence>
<dbReference type="AlphaFoldDB" id="A0A1J4K095"/>
<keyword evidence="4" id="KW-1185">Reference proteome</keyword>
<dbReference type="EMBL" id="MLAK01000780">
    <property type="protein sequence ID" value="OHT04841.1"/>
    <property type="molecule type" value="Genomic_DNA"/>
</dbReference>
<evidence type="ECO:0000313" key="3">
    <source>
        <dbReference type="EMBL" id="OHT04841.1"/>
    </source>
</evidence>
<keyword evidence="1" id="KW-0175">Coiled coil</keyword>